<dbReference type="Proteomes" id="UP000887159">
    <property type="component" value="Unassembled WGS sequence"/>
</dbReference>
<dbReference type="EMBL" id="BMAU01021347">
    <property type="protein sequence ID" value="GFY17971.1"/>
    <property type="molecule type" value="Genomic_DNA"/>
</dbReference>
<proteinExistence type="predicted"/>
<organism evidence="2 3">
    <name type="scientific">Trichonephila clavipes</name>
    <name type="common">Golden silk orbweaver</name>
    <name type="synonym">Nephila clavipes</name>
    <dbReference type="NCBI Taxonomy" id="2585209"/>
    <lineage>
        <taxon>Eukaryota</taxon>
        <taxon>Metazoa</taxon>
        <taxon>Ecdysozoa</taxon>
        <taxon>Arthropoda</taxon>
        <taxon>Chelicerata</taxon>
        <taxon>Arachnida</taxon>
        <taxon>Araneae</taxon>
        <taxon>Araneomorphae</taxon>
        <taxon>Entelegynae</taxon>
        <taxon>Araneoidea</taxon>
        <taxon>Nephilidae</taxon>
        <taxon>Trichonephila</taxon>
    </lineage>
</organism>
<keyword evidence="3" id="KW-1185">Reference proteome</keyword>
<protein>
    <submittedName>
        <fullName evidence="2">Uncharacterized protein</fullName>
    </submittedName>
</protein>
<sequence length="88" mass="9368">MSSVSSLPPTHLGARERGTRPSEDFTLLGNCEKKPYAAGSLGTEPDLAGGSHTLCYAIDGNIRELMSFKSSGDLFDETSSDIEELNST</sequence>
<comment type="caution">
    <text evidence="2">The sequence shown here is derived from an EMBL/GenBank/DDBJ whole genome shotgun (WGS) entry which is preliminary data.</text>
</comment>
<feature type="compositionally biased region" description="Basic and acidic residues" evidence="1">
    <location>
        <begin position="13"/>
        <end position="23"/>
    </location>
</feature>
<evidence type="ECO:0000256" key="1">
    <source>
        <dbReference type="SAM" id="MobiDB-lite"/>
    </source>
</evidence>
<reference evidence="2" key="1">
    <citation type="submission" date="2020-08" db="EMBL/GenBank/DDBJ databases">
        <title>Multicomponent nature underlies the extraordinary mechanical properties of spider dragline silk.</title>
        <authorList>
            <person name="Kono N."/>
            <person name="Nakamura H."/>
            <person name="Mori M."/>
            <person name="Yoshida Y."/>
            <person name="Ohtoshi R."/>
            <person name="Malay A.D."/>
            <person name="Moran D.A.P."/>
            <person name="Tomita M."/>
            <person name="Numata K."/>
            <person name="Arakawa K."/>
        </authorList>
    </citation>
    <scope>NUCLEOTIDE SEQUENCE</scope>
</reference>
<evidence type="ECO:0000313" key="2">
    <source>
        <dbReference type="EMBL" id="GFY17971.1"/>
    </source>
</evidence>
<gene>
    <name evidence="2" type="ORF">TNCV_3384641</name>
</gene>
<name>A0A8X6STI5_TRICX</name>
<accession>A0A8X6STI5</accession>
<evidence type="ECO:0000313" key="3">
    <source>
        <dbReference type="Proteomes" id="UP000887159"/>
    </source>
</evidence>
<feature type="region of interest" description="Disordered" evidence="1">
    <location>
        <begin position="1"/>
        <end position="26"/>
    </location>
</feature>
<dbReference type="AlphaFoldDB" id="A0A8X6STI5"/>